<organism evidence="4 5">
    <name type="scientific">Stachybotrys elegans</name>
    <dbReference type="NCBI Taxonomy" id="80388"/>
    <lineage>
        <taxon>Eukaryota</taxon>
        <taxon>Fungi</taxon>
        <taxon>Dikarya</taxon>
        <taxon>Ascomycota</taxon>
        <taxon>Pezizomycotina</taxon>
        <taxon>Sordariomycetes</taxon>
        <taxon>Hypocreomycetidae</taxon>
        <taxon>Hypocreales</taxon>
        <taxon>Stachybotryaceae</taxon>
        <taxon>Stachybotrys</taxon>
    </lineage>
</organism>
<comment type="caution">
    <text evidence="4">The sequence shown here is derived from an EMBL/GenBank/DDBJ whole genome shotgun (WGS) entry which is preliminary data.</text>
</comment>
<keyword evidence="5" id="KW-1185">Reference proteome</keyword>
<dbReference type="InterPro" id="IPR036291">
    <property type="entry name" value="NAD(P)-bd_dom_sf"/>
</dbReference>
<gene>
    <name evidence="4" type="ORF">B0I35DRAFT_477120</name>
</gene>
<dbReference type="InterPro" id="IPR047122">
    <property type="entry name" value="Trans-enoyl_RdTase-like"/>
</dbReference>
<dbReference type="SMART" id="SM00829">
    <property type="entry name" value="PKS_ER"/>
    <property type="match status" value="1"/>
</dbReference>
<dbReference type="PANTHER" id="PTHR45348:SF2">
    <property type="entry name" value="ZINC-TYPE ALCOHOL DEHYDROGENASE-LIKE PROTEIN C2E1P3.01"/>
    <property type="match status" value="1"/>
</dbReference>
<comment type="similarity">
    <text evidence="1">Belongs to the zinc-containing alcohol dehydrogenase family.</text>
</comment>
<dbReference type="Proteomes" id="UP000813444">
    <property type="component" value="Unassembled WGS sequence"/>
</dbReference>
<evidence type="ECO:0000256" key="1">
    <source>
        <dbReference type="ARBA" id="ARBA00008072"/>
    </source>
</evidence>
<sequence>MSTQAIVFVEKGKAEVQEVRIPKLREDYILVKVNAIGLNPTDWKHIDNAIADVGSRIGCDYSGTVVEVGPKVTKDFTKGDRISGVAHGGDRVQLENGAFANYIVVKGDIQIKTPQNISDEAAATLGISFTTVGQGLYRTLGLPLPTEPADSKDYILIHGGSTATGIYGIQYARLSGYKVIATSSPHNFDYLKSLGAEEVFDYNSPTAGADIREHTNNTLRLGWDCTGSGAAIIAGGISSKGGKYASIIPVDKAAVLKVNPNIDGPHSTLMYSVFGERFVKGSETPAKPEEFEFAKKFSEITRQLLADDRLKAPRVFLNRGGSGLDSALKGLDELRQQKVSGGKLVYTLK</sequence>
<dbReference type="InterPro" id="IPR020843">
    <property type="entry name" value="ER"/>
</dbReference>
<feature type="domain" description="Enoyl reductase (ER)" evidence="3">
    <location>
        <begin position="2"/>
        <end position="346"/>
    </location>
</feature>
<evidence type="ECO:0000256" key="2">
    <source>
        <dbReference type="ARBA" id="ARBA00023002"/>
    </source>
</evidence>
<dbReference type="PANTHER" id="PTHR45348">
    <property type="entry name" value="HYPOTHETICAL OXIDOREDUCTASE (EUROFUNG)"/>
    <property type="match status" value="1"/>
</dbReference>
<dbReference type="InterPro" id="IPR013149">
    <property type="entry name" value="ADH-like_C"/>
</dbReference>
<dbReference type="Gene3D" id="3.90.180.10">
    <property type="entry name" value="Medium-chain alcohol dehydrogenases, catalytic domain"/>
    <property type="match status" value="1"/>
</dbReference>
<protein>
    <submittedName>
        <fullName evidence="4">Chaperonin 10-like protein</fullName>
    </submittedName>
</protein>
<dbReference type="EMBL" id="JAGPNK010000004">
    <property type="protein sequence ID" value="KAH7323240.1"/>
    <property type="molecule type" value="Genomic_DNA"/>
</dbReference>
<dbReference type="CDD" id="cd08249">
    <property type="entry name" value="enoyl_reductase_like"/>
    <property type="match status" value="1"/>
</dbReference>
<dbReference type="InterPro" id="IPR011032">
    <property type="entry name" value="GroES-like_sf"/>
</dbReference>
<dbReference type="InterPro" id="IPR013154">
    <property type="entry name" value="ADH-like_N"/>
</dbReference>
<proteinExistence type="inferred from homology"/>
<dbReference type="Gene3D" id="3.40.50.720">
    <property type="entry name" value="NAD(P)-binding Rossmann-like Domain"/>
    <property type="match status" value="1"/>
</dbReference>
<name>A0A8K0WV53_9HYPO</name>
<accession>A0A8K0WV53</accession>
<reference evidence="4" key="1">
    <citation type="journal article" date="2021" name="Nat. Commun.">
        <title>Genetic determinants of endophytism in the Arabidopsis root mycobiome.</title>
        <authorList>
            <person name="Mesny F."/>
            <person name="Miyauchi S."/>
            <person name="Thiergart T."/>
            <person name="Pickel B."/>
            <person name="Atanasova L."/>
            <person name="Karlsson M."/>
            <person name="Huettel B."/>
            <person name="Barry K.W."/>
            <person name="Haridas S."/>
            <person name="Chen C."/>
            <person name="Bauer D."/>
            <person name="Andreopoulos W."/>
            <person name="Pangilinan J."/>
            <person name="LaButti K."/>
            <person name="Riley R."/>
            <person name="Lipzen A."/>
            <person name="Clum A."/>
            <person name="Drula E."/>
            <person name="Henrissat B."/>
            <person name="Kohler A."/>
            <person name="Grigoriev I.V."/>
            <person name="Martin F.M."/>
            <person name="Hacquard S."/>
        </authorList>
    </citation>
    <scope>NUCLEOTIDE SEQUENCE</scope>
    <source>
        <strain evidence="4">MPI-CAGE-CH-0235</strain>
    </source>
</reference>
<keyword evidence="2" id="KW-0560">Oxidoreductase</keyword>
<dbReference type="Pfam" id="PF08240">
    <property type="entry name" value="ADH_N"/>
    <property type="match status" value="1"/>
</dbReference>
<evidence type="ECO:0000259" key="3">
    <source>
        <dbReference type="SMART" id="SM00829"/>
    </source>
</evidence>
<evidence type="ECO:0000313" key="4">
    <source>
        <dbReference type="EMBL" id="KAH7323240.1"/>
    </source>
</evidence>
<evidence type="ECO:0000313" key="5">
    <source>
        <dbReference type="Proteomes" id="UP000813444"/>
    </source>
</evidence>
<dbReference type="SUPFAM" id="SSF50129">
    <property type="entry name" value="GroES-like"/>
    <property type="match status" value="1"/>
</dbReference>
<dbReference type="OrthoDB" id="48317at2759"/>
<dbReference type="SUPFAM" id="SSF51735">
    <property type="entry name" value="NAD(P)-binding Rossmann-fold domains"/>
    <property type="match status" value="1"/>
</dbReference>
<dbReference type="AlphaFoldDB" id="A0A8K0WV53"/>
<dbReference type="GO" id="GO:0016651">
    <property type="term" value="F:oxidoreductase activity, acting on NAD(P)H"/>
    <property type="evidence" value="ECO:0007669"/>
    <property type="project" value="InterPro"/>
</dbReference>
<dbReference type="Pfam" id="PF00107">
    <property type="entry name" value="ADH_zinc_N"/>
    <property type="match status" value="1"/>
</dbReference>